<name>A0A7R9LHX1_9ACAR</name>
<accession>A0A7R9LHX1</accession>
<feature type="transmembrane region" description="Helical" evidence="1">
    <location>
        <begin position="38"/>
        <end position="58"/>
    </location>
</feature>
<dbReference type="EMBL" id="OC915819">
    <property type="protein sequence ID" value="CAD7642063.1"/>
    <property type="molecule type" value="Genomic_DNA"/>
</dbReference>
<evidence type="ECO:0000313" key="3">
    <source>
        <dbReference type="Proteomes" id="UP000728032"/>
    </source>
</evidence>
<dbReference type="Proteomes" id="UP000728032">
    <property type="component" value="Unassembled WGS sequence"/>
</dbReference>
<keyword evidence="3" id="KW-1185">Reference proteome</keyword>
<keyword evidence="1" id="KW-0812">Transmembrane</keyword>
<dbReference type="EMBL" id="CAJPVJ010000994">
    <property type="protein sequence ID" value="CAG2163832.1"/>
    <property type="molecule type" value="Genomic_DNA"/>
</dbReference>
<evidence type="ECO:0000256" key="1">
    <source>
        <dbReference type="SAM" id="Phobius"/>
    </source>
</evidence>
<keyword evidence="1" id="KW-1133">Transmembrane helix</keyword>
<keyword evidence="1" id="KW-0472">Membrane</keyword>
<organism evidence="2">
    <name type="scientific">Oppiella nova</name>
    <dbReference type="NCBI Taxonomy" id="334625"/>
    <lineage>
        <taxon>Eukaryota</taxon>
        <taxon>Metazoa</taxon>
        <taxon>Ecdysozoa</taxon>
        <taxon>Arthropoda</taxon>
        <taxon>Chelicerata</taxon>
        <taxon>Arachnida</taxon>
        <taxon>Acari</taxon>
        <taxon>Acariformes</taxon>
        <taxon>Sarcoptiformes</taxon>
        <taxon>Oribatida</taxon>
        <taxon>Brachypylina</taxon>
        <taxon>Oppioidea</taxon>
        <taxon>Oppiidae</taxon>
        <taxon>Oppiella</taxon>
    </lineage>
</organism>
<protein>
    <submittedName>
        <fullName evidence="2">Uncharacterized protein</fullName>
    </submittedName>
</protein>
<dbReference type="OrthoDB" id="10317577at2759"/>
<gene>
    <name evidence="2" type="ORF">ONB1V03_LOCUS3396</name>
</gene>
<dbReference type="AlphaFoldDB" id="A0A7R9LHX1"/>
<evidence type="ECO:0000313" key="2">
    <source>
        <dbReference type="EMBL" id="CAD7642063.1"/>
    </source>
</evidence>
<sequence length="111" mass="13301">MPGKQITGAKEEVYGHMRMSWARDKGRLFYGLRKNYSIWPLLVFAFGCAPSFIVYMAFHKGRNPDTIWTNKNTEPWNDWSNKREKLLTFVDFDYKNYKTGRPDFEYKKDDK</sequence>
<proteinExistence type="predicted"/>
<reference evidence="2" key="1">
    <citation type="submission" date="2020-11" db="EMBL/GenBank/DDBJ databases">
        <authorList>
            <person name="Tran Van P."/>
        </authorList>
    </citation>
    <scope>NUCLEOTIDE SEQUENCE</scope>
</reference>